<gene>
    <name evidence="1" type="ORF">St703_30180</name>
</gene>
<evidence type="ECO:0000313" key="2">
    <source>
        <dbReference type="Proteomes" id="UP000326951"/>
    </source>
</evidence>
<protein>
    <submittedName>
        <fullName evidence="1">Uncharacterized protein</fullName>
    </submittedName>
</protein>
<evidence type="ECO:0000313" key="1">
    <source>
        <dbReference type="EMBL" id="BBO00314.1"/>
    </source>
</evidence>
<proteinExistence type="predicted"/>
<dbReference type="EMBL" id="AP021853">
    <property type="protein sequence ID" value="BBO00314.1"/>
    <property type="molecule type" value="Genomic_DNA"/>
</dbReference>
<sequence length="69" mass="7715">MFGNAGYSDLLADIDAINIANILKMYRTKPILTAVNEYNESGVFTRDSVIFTKIDLTVASPLCEIMQRK</sequence>
<dbReference type="AlphaFoldDB" id="A0A5K7X701"/>
<organism evidence="1 2">
    <name type="scientific">Sporolactobacillus terrae</name>
    <dbReference type="NCBI Taxonomy" id="269673"/>
    <lineage>
        <taxon>Bacteria</taxon>
        <taxon>Bacillati</taxon>
        <taxon>Bacillota</taxon>
        <taxon>Bacilli</taxon>
        <taxon>Bacillales</taxon>
        <taxon>Sporolactobacillaceae</taxon>
        <taxon>Sporolactobacillus</taxon>
    </lineage>
</organism>
<name>A0A5K7X701_9BACL</name>
<accession>A0A5K7X701</accession>
<reference evidence="1 2" key="1">
    <citation type="submission" date="2019-09" db="EMBL/GenBank/DDBJ databases">
        <title>Complete genome sequence of Sporolactobacillus terrae 70-3.</title>
        <authorList>
            <person name="Tanaka N."/>
            <person name="Shiwa Y."/>
            <person name="Fujita N."/>
            <person name="Tanasupawat S."/>
        </authorList>
    </citation>
    <scope>NUCLEOTIDE SEQUENCE [LARGE SCALE GENOMIC DNA]</scope>
    <source>
        <strain evidence="1 2">70-3</strain>
    </source>
</reference>
<dbReference type="Proteomes" id="UP000326951">
    <property type="component" value="Chromosome"/>
</dbReference>